<dbReference type="EMBL" id="PYWW01000055">
    <property type="protein sequence ID" value="PTC24685.1"/>
    <property type="molecule type" value="Genomic_DNA"/>
</dbReference>
<keyword evidence="4" id="KW-1185">Reference proteome</keyword>
<comment type="caution">
    <text evidence="3">The sequence shown here is derived from an EMBL/GenBank/DDBJ whole genome shotgun (WGS) entry which is preliminary data.</text>
</comment>
<gene>
    <name evidence="2" type="ORF">BBG20_16935</name>
    <name evidence="3" type="ORF">C9382_26975</name>
</gene>
<evidence type="ECO:0000313" key="4">
    <source>
        <dbReference type="Proteomes" id="UP000095081"/>
    </source>
</evidence>
<feature type="domain" description="DUF8038" evidence="1">
    <location>
        <begin position="1"/>
        <end position="115"/>
    </location>
</feature>
<evidence type="ECO:0000259" key="1">
    <source>
        <dbReference type="Pfam" id="PF26124"/>
    </source>
</evidence>
<dbReference type="AlphaFoldDB" id="A0A2T4FMN2"/>
<protein>
    <recommendedName>
        <fullName evidence="1">DUF8038 domain-containing protein</fullName>
    </recommendedName>
</protein>
<reference evidence="2 4" key="1">
    <citation type="submission" date="2016-06" db="EMBL/GenBank/DDBJ databases">
        <title>Draft genome sequence of Pseudomonas sp. S1E40, a novel strain antagonistic activity to fungal plant pathogen.</title>
        <authorList>
            <person name="Tambong J.T."/>
            <person name="Tchagang C."/>
            <person name="Xu R."/>
        </authorList>
    </citation>
    <scope>NUCLEOTIDE SEQUENCE [LARGE SCALE GENOMIC DNA]</scope>
    <source>
        <strain evidence="2 4">S1E40</strain>
    </source>
</reference>
<name>A0A2T4FMN2_9PSED</name>
<proteinExistence type="predicted"/>
<dbReference type="Proteomes" id="UP000240571">
    <property type="component" value="Unassembled WGS sequence"/>
</dbReference>
<dbReference type="Proteomes" id="UP000095081">
    <property type="component" value="Unassembled WGS sequence"/>
</dbReference>
<evidence type="ECO:0000313" key="2">
    <source>
        <dbReference type="EMBL" id="OCW24767.1"/>
    </source>
</evidence>
<dbReference type="Pfam" id="PF26124">
    <property type="entry name" value="DUF8038"/>
    <property type="match status" value="1"/>
</dbReference>
<accession>A0A2T4FMN2</accession>
<dbReference type="EMBL" id="MAUE01000025">
    <property type="protein sequence ID" value="OCW24767.1"/>
    <property type="molecule type" value="Genomic_DNA"/>
</dbReference>
<evidence type="ECO:0000313" key="3">
    <source>
        <dbReference type="EMBL" id="PTC24685.1"/>
    </source>
</evidence>
<sequence length="120" mass="13191">MDIKQDSLKATFNAEVITESGLINFKHANQGGEFGHTVYKKKTKNDELYLFNINGPELDVAMIRNGNPPEYSGEISVFPLSNGKSKGLQDFLDGLRGNPGWQFAYTPASTLNANVKKLAP</sequence>
<evidence type="ECO:0000313" key="5">
    <source>
        <dbReference type="Proteomes" id="UP000240571"/>
    </source>
</evidence>
<organism evidence="3 5">
    <name type="scientific">Pseudomonas aylmerensis</name>
    <dbReference type="NCBI Taxonomy" id="1869229"/>
    <lineage>
        <taxon>Bacteria</taxon>
        <taxon>Pseudomonadati</taxon>
        <taxon>Pseudomonadota</taxon>
        <taxon>Gammaproteobacteria</taxon>
        <taxon>Pseudomonadales</taxon>
        <taxon>Pseudomonadaceae</taxon>
        <taxon>Pseudomonas</taxon>
    </lineage>
</organism>
<dbReference type="InterPro" id="IPR058351">
    <property type="entry name" value="DUF8038"/>
</dbReference>
<reference evidence="3 5" key="2">
    <citation type="submission" date="2018-03" db="EMBL/GenBank/DDBJ databases">
        <title>Diversity of bacteria associated with corn roots inoculated with woodland soils in Canada, and Description of Pseudomonas aylmerense sp. nov.</title>
        <authorList>
            <person name="Tambong J.T."/>
            <person name="Xu R."/>
            <person name="Tchagang C."/>
        </authorList>
    </citation>
    <scope>NUCLEOTIDE SEQUENCE [LARGE SCALE GENOMIC DNA]</scope>
    <source>
        <strain evidence="3 5">S1E44</strain>
    </source>
</reference>